<evidence type="ECO:0000256" key="1">
    <source>
        <dbReference type="ARBA" id="ARBA00006464"/>
    </source>
</evidence>
<comment type="similarity">
    <text evidence="1">Belongs to the bacterial sugar transferase family.</text>
</comment>
<evidence type="ECO:0000313" key="5">
    <source>
        <dbReference type="Proteomes" id="UP000468443"/>
    </source>
</evidence>
<feature type="domain" description="Bacterial sugar transferase" evidence="3">
    <location>
        <begin position="7"/>
        <end position="181"/>
    </location>
</feature>
<dbReference type="RefSeq" id="WP_163693994.1">
    <property type="nucleotide sequence ID" value="NZ_FXTW01000003.1"/>
</dbReference>
<dbReference type="PANTHER" id="PTHR30576:SF8">
    <property type="entry name" value="UNDECAPRENYL-PHOSPHATE GALACTOSE PHOSPHOTRANSFERASE"/>
    <property type="match status" value="1"/>
</dbReference>
<dbReference type="PANTHER" id="PTHR30576">
    <property type="entry name" value="COLANIC BIOSYNTHESIS UDP-GLUCOSE LIPID CARRIER TRANSFERASE"/>
    <property type="match status" value="1"/>
</dbReference>
<sequence length="209" mass="24284">MYEAIFKRLGDIFFSLLLLVLLSPIIVIFILILLFVNKGKPFFFQRRPGKDEKVFTIIKFKTMTDEKDADGILLPNALRVTPIGNFIRKTSIDELLQLVNVLKGDMSLIGPRPLLIKYLPYYTQEEKLRHSVRPGITGLAQVSGRNLLEWDSRLALDVKYVKELSFYNDIMILIRTVLKVFDSKDVVLDQSETMPDLDVFRKNKYDFNY</sequence>
<dbReference type="AlphaFoldDB" id="A0A6P0UIC3"/>
<keyword evidence="2" id="KW-0812">Transmembrane</keyword>
<keyword evidence="4" id="KW-0808">Transferase</keyword>
<accession>A0A6P0UIC3</accession>
<gene>
    <name evidence="4" type="ORF">GWK09_13485</name>
</gene>
<keyword evidence="2" id="KW-1133">Transmembrane helix</keyword>
<evidence type="ECO:0000313" key="4">
    <source>
        <dbReference type="EMBL" id="NER11539.1"/>
    </source>
</evidence>
<dbReference type="EMBL" id="JAABOP010000005">
    <property type="protein sequence ID" value="NER11539.1"/>
    <property type="molecule type" value="Genomic_DNA"/>
</dbReference>
<name>A0A6P0UIC3_9FLAO</name>
<organism evidence="4 5">
    <name type="scientific">Muriicola jejuensis</name>
    <dbReference type="NCBI Taxonomy" id="504488"/>
    <lineage>
        <taxon>Bacteria</taxon>
        <taxon>Pseudomonadati</taxon>
        <taxon>Bacteroidota</taxon>
        <taxon>Flavobacteriia</taxon>
        <taxon>Flavobacteriales</taxon>
        <taxon>Flavobacteriaceae</taxon>
        <taxon>Muriicola</taxon>
    </lineage>
</organism>
<feature type="transmembrane region" description="Helical" evidence="2">
    <location>
        <begin position="12"/>
        <end position="36"/>
    </location>
</feature>
<dbReference type="Proteomes" id="UP000468443">
    <property type="component" value="Unassembled WGS sequence"/>
</dbReference>
<evidence type="ECO:0000259" key="3">
    <source>
        <dbReference type="Pfam" id="PF02397"/>
    </source>
</evidence>
<comment type="caution">
    <text evidence="4">The sequence shown here is derived from an EMBL/GenBank/DDBJ whole genome shotgun (WGS) entry which is preliminary data.</text>
</comment>
<reference evidence="4 5" key="1">
    <citation type="submission" date="2020-01" db="EMBL/GenBank/DDBJ databases">
        <title>Muriicola jejuensis KCTC 22299.</title>
        <authorList>
            <person name="Wang G."/>
        </authorList>
    </citation>
    <scope>NUCLEOTIDE SEQUENCE [LARGE SCALE GENOMIC DNA]</scope>
    <source>
        <strain evidence="4 5">KCTC 22299</strain>
    </source>
</reference>
<protein>
    <submittedName>
        <fullName evidence="4">Sugar transferase</fullName>
    </submittedName>
</protein>
<dbReference type="InterPro" id="IPR003362">
    <property type="entry name" value="Bact_transf"/>
</dbReference>
<dbReference type="Pfam" id="PF02397">
    <property type="entry name" value="Bac_transf"/>
    <property type="match status" value="1"/>
</dbReference>
<evidence type="ECO:0000256" key="2">
    <source>
        <dbReference type="SAM" id="Phobius"/>
    </source>
</evidence>
<keyword evidence="5" id="KW-1185">Reference proteome</keyword>
<dbReference type="GO" id="GO:0016780">
    <property type="term" value="F:phosphotransferase activity, for other substituted phosphate groups"/>
    <property type="evidence" value="ECO:0007669"/>
    <property type="project" value="TreeGrafter"/>
</dbReference>
<keyword evidence="2" id="KW-0472">Membrane</keyword>
<proteinExistence type="inferred from homology"/>